<proteinExistence type="predicted"/>
<keyword evidence="2" id="KW-1185">Reference proteome</keyword>
<gene>
    <name evidence="1" type="ORF">DFE_1176</name>
</gene>
<dbReference type="AlphaFoldDB" id="A0A2Z6AXB6"/>
<evidence type="ECO:0000313" key="2">
    <source>
        <dbReference type="Proteomes" id="UP000269883"/>
    </source>
</evidence>
<protein>
    <submittedName>
        <fullName evidence="1">Uncharacterized protein</fullName>
    </submittedName>
</protein>
<accession>A0A2Z6AXB6</accession>
<reference evidence="1 2" key="1">
    <citation type="journal article" date="2018" name="Sci. Adv.">
        <title>Multi-heme cytochromes provide a pathway for survival in energy-limited environments.</title>
        <authorList>
            <person name="Deng X."/>
            <person name="Dohmae N."/>
            <person name="Nealson K.H."/>
            <person name="Hashimoto K."/>
            <person name="Okamoto A."/>
        </authorList>
    </citation>
    <scope>NUCLEOTIDE SEQUENCE [LARGE SCALE GENOMIC DNA]</scope>
    <source>
        <strain evidence="1 2">IS5</strain>
    </source>
</reference>
<dbReference type="InterPro" id="IPR049840">
    <property type="entry name" value="DVU0524-like"/>
</dbReference>
<sequence>MSAAHSYETRRMLKTYGRQLTSARRLARFKQSLAAAGAEEEVTISRLAKRRMLVEQVAREIVENLIVSGSENEVVLEILQQLNREFGETFRFEYPPAEVDLQIFRLVGEDPMEVTDPERHHVFNRLWEITLERVNDTML</sequence>
<dbReference type="KEGG" id="dfl:DFE_1176"/>
<dbReference type="EMBL" id="AP017378">
    <property type="protein sequence ID" value="BBD07902.1"/>
    <property type="molecule type" value="Genomic_DNA"/>
</dbReference>
<name>A0A2Z6AXB6_9BACT</name>
<dbReference type="NCBIfam" id="NF041863">
    <property type="entry name" value="DVU0524_fam"/>
    <property type="match status" value="1"/>
</dbReference>
<evidence type="ECO:0000313" key="1">
    <source>
        <dbReference type="EMBL" id="BBD07902.1"/>
    </source>
</evidence>
<organism evidence="1 2">
    <name type="scientific">Desulfovibrio ferrophilus</name>
    <dbReference type="NCBI Taxonomy" id="241368"/>
    <lineage>
        <taxon>Bacteria</taxon>
        <taxon>Pseudomonadati</taxon>
        <taxon>Thermodesulfobacteriota</taxon>
        <taxon>Desulfovibrionia</taxon>
        <taxon>Desulfovibrionales</taxon>
        <taxon>Desulfovibrionaceae</taxon>
        <taxon>Desulfovibrio</taxon>
    </lineage>
</organism>
<dbReference type="Proteomes" id="UP000269883">
    <property type="component" value="Chromosome"/>
</dbReference>